<dbReference type="KEGG" id="ess:ATZ33_01335"/>
<dbReference type="InterPro" id="IPR000182">
    <property type="entry name" value="GNAT_dom"/>
</dbReference>
<evidence type="ECO:0000313" key="2">
    <source>
        <dbReference type="EMBL" id="ALS00074.1"/>
    </source>
</evidence>
<evidence type="ECO:0000313" key="5">
    <source>
        <dbReference type="Proteomes" id="UP000183039"/>
    </source>
</evidence>
<sequence length="154" mass="18352">MFFNRKFLKEIDLAKKRGNIIHSDFKSFYIEMNKSNEEFLKDTYCKIILKIKSKKIGYTSLSVYQPGELFIDDLHIDDNHYENKGYGTEMLDTVKKIAEINKFNRIVGDLSEKDMDHMEKLNYFYSKEGFTVTYYEKQEGINIGRIELFLPKNR</sequence>
<dbReference type="RefSeq" id="WP_071878293.1">
    <property type="nucleotide sequence ID" value="NZ_JXLC01000017.1"/>
</dbReference>
<feature type="domain" description="N-acetyltransferase" evidence="1">
    <location>
        <begin position="6"/>
        <end position="154"/>
    </location>
</feature>
<keyword evidence="4" id="KW-1185">Reference proteome</keyword>
<evidence type="ECO:0000313" key="3">
    <source>
        <dbReference type="EMBL" id="OJG91003.1"/>
    </source>
</evidence>
<evidence type="ECO:0000313" key="4">
    <source>
        <dbReference type="Proteomes" id="UP000065511"/>
    </source>
</evidence>
<reference evidence="3 5" key="1">
    <citation type="submission" date="2014-12" db="EMBL/GenBank/DDBJ databases">
        <title>Draft genome sequences of 29 type strains of Enterococci.</title>
        <authorList>
            <person name="Zhong Z."/>
            <person name="Sun Z."/>
            <person name="Liu W."/>
            <person name="Zhang W."/>
            <person name="Zhang H."/>
        </authorList>
    </citation>
    <scope>NUCLEOTIDE SEQUENCE [LARGE SCALE GENOMIC DNA]</scope>
    <source>
        <strain evidence="3 5">DSM 22801</strain>
    </source>
</reference>
<dbReference type="Proteomes" id="UP000183039">
    <property type="component" value="Unassembled WGS sequence"/>
</dbReference>
<evidence type="ECO:0000259" key="1">
    <source>
        <dbReference type="PROSITE" id="PS51186"/>
    </source>
</evidence>
<reference evidence="2 4" key="2">
    <citation type="submission" date="2015-12" db="EMBL/GenBank/DDBJ databases">
        <authorList>
            <person name="Lauer A."/>
            <person name="Humrighouse B."/>
            <person name="Loparev V."/>
            <person name="Shewmaker P.L."/>
            <person name="Whitney A.M."/>
            <person name="McLaughlin R.W."/>
        </authorList>
    </citation>
    <scope>NUCLEOTIDE SEQUENCE [LARGE SCALE GENOMIC DNA]</scope>
    <source>
        <strain evidence="2 4">LMG 23085</strain>
    </source>
</reference>
<dbReference type="GO" id="GO:0016747">
    <property type="term" value="F:acyltransferase activity, transferring groups other than amino-acyl groups"/>
    <property type="evidence" value="ECO:0007669"/>
    <property type="project" value="InterPro"/>
</dbReference>
<gene>
    <name evidence="2" type="ORF">ATZ33_01335</name>
    <name evidence="3" type="ORF">RV15_GL000999</name>
</gene>
<dbReference type="PROSITE" id="PS51186">
    <property type="entry name" value="GNAT"/>
    <property type="match status" value="1"/>
</dbReference>
<protein>
    <recommendedName>
        <fullName evidence="1">N-acetyltransferase domain-containing protein</fullName>
    </recommendedName>
</protein>
<dbReference type="Pfam" id="PF00583">
    <property type="entry name" value="Acetyltransf_1"/>
    <property type="match status" value="1"/>
</dbReference>
<dbReference type="AlphaFoldDB" id="A0A0S3K712"/>
<accession>A0A0S3K712</accession>
<dbReference type="CDD" id="cd04301">
    <property type="entry name" value="NAT_SF"/>
    <property type="match status" value="1"/>
</dbReference>
<dbReference type="InterPro" id="IPR016181">
    <property type="entry name" value="Acyl_CoA_acyltransferase"/>
</dbReference>
<dbReference type="SUPFAM" id="SSF55729">
    <property type="entry name" value="Acyl-CoA N-acyltransferases (Nat)"/>
    <property type="match status" value="1"/>
</dbReference>
<dbReference type="EMBL" id="CP013614">
    <property type="protein sequence ID" value="ALS00074.1"/>
    <property type="molecule type" value="Genomic_DNA"/>
</dbReference>
<dbReference type="Proteomes" id="UP000065511">
    <property type="component" value="Chromosome"/>
</dbReference>
<proteinExistence type="predicted"/>
<dbReference type="EMBL" id="JXLC01000017">
    <property type="protein sequence ID" value="OJG91003.1"/>
    <property type="molecule type" value="Genomic_DNA"/>
</dbReference>
<dbReference type="OrthoDB" id="9127144at2"/>
<organism evidence="3 5">
    <name type="scientific">Enterococcus silesiacus</name>
    <dbReference type="NCBI Taxonomy" id="332949"/>
    <lineage>
        <taxon>Bacteria</taxon>
        <taxon>Bacillati</taxon>
        <taxon>Bacillota</taxon>
        <taxon>Bacilli</taxon>
        <taxon>Lactobacillales</taxon>
        <taxon>Enterococcaceae</taxon>
        <taxon>Enterococcus</taxon>
    </lineage>
</organism>
<name>A0A0S3K712_9ENTE</name>
<dbReference type="Gene3D" id="3.40.630.30">
    <property type="match status" value="1"/>
</dbReference>